<dbReference type="EMBL" id="MLJW01000012">
    <property type="protein sequence ID" value="OIR14271.1"/>
    <property type="molecule type" value="Genomic_DNA"/>
</dbReference>
<dbReference type="AlphaFoldDB" id="A0A1J5T0J0"/>
<proteinExistence type="predicted"/>
<sequence>MATRIEVLKTYKIYIGGQFPRTESGRYYVATNKKQQALANVCLSSRKDVRDAIVAARSACGGWSGRAAFNRAQILYRIAEMLEGRRAQFVDELIKQDASAKDAEQEINLSIDRLIYYAGWCDKYQQVFGSVNPVASSHFNFSVPEPTGVVTIIAPQSSSLLGLVSVIAPIIAGGNTCVVLASEDRPLCSVTFAEVINSSDVPGGVVNILTGKPSELVKYFAEHMDVNAIVYCENDTATKKLIQEKASLNVKRVLFYDAINWKNNAEAESPYFIMDAQEIKTTWHPIETVGSAKAGY</sequence>
<dbReference type="Gene3D" id="3.40.605.10">
    <property type="entry name" value="Aldehyde Dehydrogenase, Chain A, domain 1"/>
    <property type="match status" value="1"/>
</dbReference>
<organism evidence="2">
    <name type="scientific">mine drainage metagenome</name>
    <dbReference type="NCBI Taxonomy" id="410659"/>
    <lineage>
        <taxon>unclassified sequences</taxon>
        <taxon>metagenomes</taxon>
        <taxon>ecological metagenomes</taxon>
    </lineage>
</organism>
<gene>
    <name evidence="2" type="primary">betB_1</name>
    <name evidence="2" type="ORF">GALL_47380</name>
</gene>
<protein>
    <submittedName>
        <fullName evidence="2">NAD/NADP-dependent betaine aldehyde dehydrogenase</fullName>
        <ecNumber evidence="2">1.2.1.8</ecNumber>
    </submittedName>
</protein>
<evidence type="ECO:0000313" key="2">
    <source>
        <dbReference type="EMBL" id="OIR14271.1"/>
    </source>
</evidence>
<dbReference type="EC" id="1.2.1.8" evidence="2"/>
<name>A0A1J5T0J0_9ZZZZ</name>
<reference evidence="2" key="1">
    <citation type="submission" date="2016-10" db="EMBL/GenBank/DDBJ databases">
        <title>Sequence of Gallionella enrichment culture.</title>
        <authorList>
            <person name="Poehlein A."/>
            <person name="Muehling M."/>
            <person name="Daniel R."/>
        </authorList>
    </citation>
    <scope>NUCLEOTIDE SEQUENCE</scope>
</reference>
<dbReference type="InterPro" id="IPR016161">
    <property type="entry name" value="Ald_DH/histidinol_DH"/>
</dbReference>
<accession>A0A1J5T0J0</accession>
<evidence type="ECO:0000259" key="1">
    <source>
        <dbReference type="Pfam" id="PF00171"/>
    </source>
</evidence>
<comment type="caution">
    <text evidence="2">The sequence shown here is derived from an EMBL/GenBank/DDBJ whole genome shotgun (WGS) entry which is preliminary data.</text>
</comment>
<dbReference type="GO" id="GO:0008802">
    <property type="term" value="F:betaine-aldehyde dehydrogenase (NAD+) activity"/>
    <property type="evidence" value="ECO:0007669"/>
    <property type="project" value="UniProtKB-EC"/>
</dbReference>
<dbReference type="SUPFAM" id="SSF53720">
    <property type="entry name" value="ALDH-like"/>
    <property type="match status" value="1"/>
</dbReference>
<dbReference type="InterPro" id="IPR016162">
    <property type="entry name" value="Ald_DH_N"/>
</dbReference>
<feature type="domain" description="Aldehyde dehydrogenase" evidence="1">
    <location>
        <begin position="25"/>
        <end position="254"/>
    </location>
</feature>
<dbReference type="Pfam" id="PF00171">
    <property type="entry name" value="Aldedh"/>
    <property type="match status" value="1"/>
</dbReference>
<dbReference type="InterPro" id="IPR015590">
    <property type="entry name" value="Aldehyde_DH_dom"/>
</dbReference>
<keyword evidence="2" id="KW-0560">Oxidoreductase</keyword>
<dbReference type="PANTHER" id="PTHR11699">
    <property type="entry name" value="ALDEHYDE DEHYDROGENASE-RELATED"/>
    <property type="match status" value="1"/>
</dbReference>